<feature type="compositionally biased region" description="Polar residues" evidence="7">
    <location>
        <begin position="8"/>
        <end position="18"/>
    </location>
</feature>
<evidence type="ECO:0000256" key="4">
    <source>
        <dbReference type="ARBA" id="ARBA00023125"/>
    </source>
</evidence>
<keyword evidence="2" id="KW-0902">Two-component regulatory system</keyword>
<dbReference type="InterPro" id="IPR039420">
    <property type="entry name" value="WalR-like"/>
</dbReference>
<evidence type="ECO:0000256" key="3">
    <source>
        <dbReference type="ARBA" id="ARBA00023015"/>
    </source>
</evidence>
<protein>
    <submittedName>
        <fullName evidence="9">Winged helix-turn-helix domain-containing protein</fullName>
    </submittedName>
</protein>
<evidence type="ECO:0000259" key="8">
    <source>
        <dbReference type="PROSITE" id="PS51755"/>
    </source>
</evidence>
<evidence type="ECO:0000256" key="1">
    <source>
        <dbReference type="ARBA" id="ARBA00022553"/>
    </source>
</evidence>
<keyword evidence="10" id="KW-1185">Reference proteome</keyword>
<feature type="DNA-binding region" description="OmpR/PhoB-type" evidence="6">
    <location>
        <begin position="183"/>
        <end position="282"/>
    </location>
</feature>
<keyword evidence="5" id="KW-0804">Transcription</keyword>
<dbReference type="InterPro" id="IPR016032">
    <property type="entry name" value="Sig_transdc_resp-reg_C-effctor"/>
</dbReference>
<proteinExistence type="predicted"/>
<feature type="compositionally biased region" description="Basic residues" evidence="7">
    <location>
        <begin position="27"/>
        <end position="41"/>
    </location>
</feature>
<sequence>MTLAPVTTLASRQTQPAHQTRPARQAPHTRAHGAPTAHHRASAVPASTQAPLRAPARAQTQLGTTTVTQPAAPATRSYPQPRPSTAVPATPPQPAPSEVRGFALYVGLDEASAAELGISLTEIVTELRELLQRRAPSAEHYASVALAPSGAPGKNLDLVRLALQEPKAVHAHQQASETERKKQADAEASSRVIIDTSRKRVLVDGENADFTFKEFELLQALVLREGRTVSREEIIEVLWKDSAEPQPHARTIDVHVRRLRNRLGDYADIVRTVRGKGYRFDRHADVRVIHSCAHLT</sequence>
<dbReference type="InterPro" id="IPR036388">
    <property type="entry name" value="WH-like_DNA-bd_sf"/>
</dbReference>
<dbReference type="PROSITE" id="PS51755">
    <property type="entry name" value="OMPR_PHOB"/>
    <property type="match status" value="1"/>
</dbReference>
<feature type="compositionally biased region" description="Low complexity" evidence="7">
    <location>
        <begin position="64"/>
        <end position="75"/>
    </location>
</feature>
<dbReference type="Pfam" id="PF00486">
    <property type="entry name" value="Trans_reg_C"/>
    <property type="match status" value="1"/>
</dbReference>
<dbReference type="CDD" id="cd00383">
    <property type="entry name" value="trans_reg_C"/>
    <property type="match status" value="1"/>
</dbReference>
<evidence type="ECO:0000256" key="6">
    <source>
        <dbReference type="PROSITE-ProRule" id="PRU01091"/>
    </source>
</evidence>
<name>A0ABW5RK77_9MICO</name>
<dbReference type="EMBL" id="JBHUNF010000004">
    <property type="protein sequence ID" value="MFD2674976.1"/>
    <property type="molecule type" value="Genomic_DNA"/>
</dbReference>
<dbReference type="InterPro" id="IPR001867">
    <property type="entry name" value="OmpR/PhoB-type_DNA-bd"/>
</dbReference>
<dbReference type="RefSeq" id="WP_083524529.1">
    <property type="nucleotide sequence ID" value="NZ_JBHUNF010000004.1"/>
</dbReference>
<dbReference type="Proteomes" id="UP001597453">
    <property type="component" value="Unassembled WGS sequence"/>
</dbReference>
<dbReference type="PANTHER" id="PTHR48111:SF1">
    <property type="entry name" value="TWO-COMPONENT RESPONSE REGULATOR ORR33"/>
    <property type="match status" value="1"/>
</dbReference>
<dbReference type="Gene3D" id="1.10.10.10">
    <property type="entry name" value="Winged helix-like DNA-binding domain superfamily/Winged helix DNA-binding domain"/>
    <property type="match status" value="1"/>
</dbReference>
<organism evidence="9 10">
    <name type="scientific">Gulosibacter bifidus</name>
    <dbReference type="NCBI Taxonomy" id="272239"/>
    <lineage>
        <taxon>Bacteria</taxon>
        <taxon>Bacillati</taxon>
        <taxon>Actinomycetota</taxon>
        <taxon>Actinomycetes</taxon>
        <taxon>Micrococcales</taxon>
        <taxon>Microbacteriaceae</taxon>
        <taxon>Gulosibacter</taxon>
    </lineage>
</organism>
<evidence type="ECO:0000313" key="10">
    <source>
        <dbReference type="Proteomes" id="UP001597453"/>
    </source>
</evidence>
<evidence type="ECO:0000256" key="7">
    <source>
        <dbReference type="SAM" id="MobiDB-lite"/>
    </source>
</evidence>
<evidence type="ECO:0000256" key="5">
    <source>
        <dbReference type="ARBA" id="ARBA00023163"/>
    </source>
</evidence>
<evidence type="ECO:0000313" key="9">
    <source>
        <dbReference type="EMBL" id="MFD2674976.1"/>
    </source>
</evidence>
<evidence type="ECO:0000256" key="2">
    <source>
        <dbReference type="ARBA" id="ARBA00023012"/>
    </source>
</evidence>
<keyword evidence="3" id="KW-0805">Transcription regulation</keyword>
<dbReference type="PANTHER" id="PTHR48111">
    <property type="entry name" value="REGULATOR OF RPOS"/>
    <property type="match status" value="1"/>
</dbReference>
<dbReference type="SUPFAM" id="SSF46894">
    <property type="entry name" value="C-terminal effector domain of the bipartite response regulators"/>
    <property type="match status" value="1"/>
</dbReference>
<dbReference type="SMART" id="SM00862">
    <property type="entry name" value="Trans_reg_C"/>
    <property type="match status" value="1"/>
</dbReference>
<feature type="region of interest" description="Disordered" evidence="7">
    <location>
        <begin position="1"/>
        <end position="95"/>
    </location>
</feature>
<reference evidence="10" key="1">
    <citation type="journal article" date="2019" name="Int. J. Syst. Evol. Microbiol.">
        <title>The Global Catalogue of Microorganisms (GCM) 10K type strain sequencing project: providing services to taxonomists for standard genome sequencing and annotation.</title>
        <authorList>
            <consortium name="The Broad Institute Genomics Platform"/>
            <consortium name="The Broad Institute Genome Sequencing Center for Infectious Disease"/>
            <person name="Wu L."/>
            <person name="Ma J."/>
        </authorList>
    </citation>
    <scope>NUCLEOTIDE SEQUENCE [LARGE SCALE GENOMIC DNA]</scope>
    <source>
        <strain evidence="10">TISTR 1511</strain>
    </source>
</reference>
<comment type="caution">
    <text evidence="9">The sequence shown here is derived from an EMBL/GenBank/DDBJ whole genome shotgun (WGS) entry which is preliminary data.</text>
</comment>
<accession>A0ABW5RK77</accession>
<keyword evidence="4 6" id="KW-0238">DNA-binding</keyword>
<gene>
    <name evidence="9" type="ORF">ACFSUQ_06665</name>
</gene>
<keyword evidence="1" id="KW-0597">Phosphoprotein</keyword>
<feature type="domain" description="OmpR/PhoB-type" evidence="8">
    <location>
        <begin position="183"/>
        <end position="282"/>
    </location>
</feature>